<protein>
    <submittedName>
        <fullName evidence="2">Heterokaryon incompatibility protein-domain-containing protein</fullName>
    </submittedName>
</protein>
<evidence type="ECO:0000313" key="2">
    <source>
        <dbReference type="EMBL" id="KAK0619165.1"/>
    </source>
</evidence>
<comment type="caution">
    <text evidence="2">The sequence shown here is derived from an EMBL/GenBank/DDBJ whole genome shotgun (WGS) entry which is preliminary data.</text>
</comment>
<evidence type="ECO:0000259" key="1">
    <source>
        <dbReference type="Pfam" id="PF06985"/>
    </source>
</evidence>
<dbReference type="PANTHER" id="PTHR33112:SF9">
    <property type="entry name" value="HETEROKARYON INCOMPATIBILITY DOMAIN-CONTAINING PROTEIN"/>
    <property type="match status" value="1"/>
</dbReference>
<evidence type="ECO:0000313" key="3">
    <source>
        <dbReference type="Proteomes" id="UP001175000"/>
    </source>
</evidence>
<sequence length="201" mass="23108">RYAILSYVWGTDPSSFRAVRDNIDQLHIEIPPSALPLTLQHIFRLVRHLSLAYLWVDALCILQDDRAEQDTEISNMASTYLNAYLQISATSSPGARHVCRSLRQSEWDSTLFQHYRLLTRGWTFQERILARRVVHFTGKELVWECKTGRWCDYSKRNLGKASDRLPAISGIAALLLPGGRDGEGEYVAGLWREAMPFELLW</sequence>
<organism evidence="2 3">
    <name type="scientific">Immersiella caudata</name>
    <dbReference type="NCBI Taxonomy" id="314043"/>
    <lineage>
        <taxon>Eukaryota</taxon>
        <taxon>Fungi</taxon>
        <taxon>Dikarya</taxon>
        <taxon>Ascomycota</taxon>
        <taxon>Pezizomycotina</taxon>
        <taxon>Sordariomycetes</taxon>
        <taxon>Sordariomycetidae</taxon>
        <taxon>Sordariales</taxon>
        <taxon>Lasiosphaeriaceae</taxon>
        <taxon>Immersiella</taxon>
    </lineage>
</organism>
<dbReference type="PANTHER" id="PTHR33112">
    <property type="entry name" value="DOMAIN PROTEIN, PUTATIVE-RELATED"/>
    <property type="match status" value="1"/>
</dbReference>
<feature type="non-terminal residue" evidence="2">
    <location>
        <position position="201"/>
    </location>
</feature>
<proteinExistence type="predicted"/>
<accession>A0AA39WPF6</accession>
<dbReference type="Proteomes" id="UP001175000">
    <property type="component" value="Unassembled WGS sequence"/>
</dbReference>
<dbReference type="EMBL" id="JAULSU010000004">
    <property type="protein sequence ID" value="KAK0619165.1"/>
    <property type="molecule type" value="Genomic_DNA"/>
</dbReference>
<keyword evidence="3" id="KW-1185">Reference proteome</keyword>
<gene>
    <name evidence="2" type="ORF">B0T14DRAFT_386473</name>
</gene>
<feature type="non-terminal residue" evidence="2">
    <location>
        <position position="1"/>
    </location>
</feature>
<dbReference type="AlphaFoldDB" id="A0AA39WPF6"/>
<dbReference type="Pfam" id="PF06985">
    <property type="entry name" value="HET"/>
    <property type="match status" value="1"/>
</dbReference>
<dbReference type="InterPro" id="IPR010730">
    <property type="entry name" value="HET"/>
</dbReference>
<feature type="domain" description="Heterokaryon incompatibility" evidence="1">
    <location>
        <begin position="2"/>
        <end position="108"/>
    </location>
</feature>
<reference evidence="2" key="1">
    <citation type="submission" date="2023-06" db="EMBL/GenBank/DDBJ databases">
        <title>Genome-scale phylogeny and comparative genomics of the fungal order Sordariales.</title>
        <authorList>
            <consortium name="Lawrence Berkeley National Laboratory"/>
            <person name="Hensen N."/>
            <person name="Bonometti L."/>
            <person name="Westerberg I."/>
            <person name="Brannstrom I.O."/>
            <person name="Guillou S."/>
            <person name="Cros-Aarteil S."/>
            <person name="Calhoun S."/>
            <person name="Haridas S."/>
            <person name="Kuo A."/>
            <person name="Mondo S."/>
            <person name="Pangilinan J."/>
            <person name="Riley R."/>
            <person name="Labutti K."/>
            <person name="Andreopoulos B."/>
            <person name="Lipzen A."/>
            <person name="Chen C."/>
            <person name="Yanf M."/>
            <person name="Daum C."/>
            <person name="Ng V."/>
            <person name="Clum A."/>
            <person name="Steindorff A."/>
            <person name="Ohm R."/>
            <person name="Martin F."/>
            <person name="Silar P."/>
            <person name="Natvig D."/>
            <person name="Lalanne C."/>
            <person name="Gautier V."/>
            <person name="Ament-Velasquez S.L."/>
            <person name="Kruys A."/>
            <person name="Hutchinson M.I."/>
            <person name="Powell A.J."/>
            <person name="Barry K."/>
            <person name="Miller A.N."/>
            <person name="Grigoriev I.V."/>
            <person name="Debuchy R."/>
            <person name="Gladieux P."/>
            <person name="Thoren M.H."/>
            <person name="Johannesson H."/>
        </authorList>
    </citation>
    <scope>NUCLEOTIDE SEQUENCE</scope>
    <source>
        <strain evidence="2">CBS 606.72</strain>
    </source>
</reference>
<name>A0AA39WPF6_9PEZI</name>